<dbReference type="PROSITE" id="PS50059">
    <property type="entry name" value="FKBP_PPIASE"/>
    <property type="match status" value="1"/>
</dbReference>
<organism evidence="9 10">
    <name type="scientific">Thermococcus peptonophilus</name>
    <dbReference type="NCBI Taxonomy" id="53952"/>
    <lineage>
        <taxon>Archaea</taxon>
        <taxon>Methanobacteriati</taxon>
        <taxon>Methanobacteriota</taxon>
        <taxon>Thermococci</taxon>
        <taxon>Thermococcales</taxon>
        <taxon>Thermococcaceae</taxon>
        <taxon>Thermococcus</taxon>
    </lineage>
</organism>
<keyword evidence="5 6" id="KW-0413">Isomerase</keyword>
<feature type="domain" description="PPIase FKBP-type" evidence="8">
    <location>
        <begin position="7"/>
        <end position="121"/>
    </location>
</feature>
<dbReference type="STRING" id="53952.A0127_02290"/>
<dbReference type="InterPro" id="IPR046357">
    <property type="entry name" value="PPIase_dom_sf"/>
</dbReference>
<evidence type="ECO:0000256" key="5">
    <source>
        <dbReference type="ARBA" id="ARBA00023235"/>
    </source>
</evidence>
<feature type="compositionally biased region" description="Acidic residues" evidence="7">
    <location>
        <begin position="255"/>
        <end position="273"/>
    </location>
</feature>
<evidence type="ECO:0000313" key="9">
    <source>
        <dbReference type="EMBL" id="AMQ18082.1"/>
    </source>
</evidence>
<evidence type="ECO:0000256" key="3">
    <source>
        <dbReference type="ARBA" id="ARBA00013194"/>
    </source>
</evidence>
<dbReference type="InterPro" id="IPR001179">
    <property type="entry name" value="PPIase_FKBP_dom"/>
</dbReference>
<dbReference type="EC" id="5.2.1.8" evidence="3 6"/>
<feature type="region of interest" description="Disordered" evidence="7">
    <location>
        <begin position="233"/>
        <end position="350"/>
    </location>
</feature>
<comment type="catalytic activity">
    <reaction evidence="1 6">
        <text>[protein]-peptidylproline (omega=180) = [protein]-peptidylproline (omega=0)</text>
        <dbReference type="Rhea" id="RHEA:16237"/>
        <dbReference type="Rhea" id="RHEA-COMP:10747"/>
        <dbReference type="Rhea" id="RHEA-COMP:10748"/>
        <dbReference type="ChEBI" id="CHEBI:83833"/>
        <dbReference type="ChEBI" id="CHEBI:83834"/>
        <dbReference type="EC" id="5.2.1.8"/>
    </reaction>
</comment>
<evidence type="ECO:0000256" key="4">
    <source>
        <dbReference type="ARBA" id="ARBA00023110"/>
    </source>
</evidence>
<dbReference type="InterPro" id="IPR054016">
    <property type="entry name" value="FKBP26_IF"/>
</dbReference>
<dbReference type="PANTHER" id="PTHR47861">
    <property type="entry name" value="FKBP-TYPE PEPTIDYL-PROLYL CIS-TRANS ISOMERASE SLYD"/>
    <property type="match status" value="1"/>
</dbReference>
<feature type="compositionally biased region" description="Basic residues" evidence="7">
    <location>
        <begin position="311"/>
        <end position="332"/>
    </location>
</feature>
<accession>A0A142CTI0</accession>
<sequence>MTKVQKGDVIRLKYTGRIKETGEIFDTTEEEIAKEAGIYKENGVYGPVPIAVGAGHVIQGLDEQLEGLEVGKKYEIEVPPEKGFGKRDPKLIKTFTLGQFRRQGIIPFPGMPVEIETEGGRKLRGRVLTVSGGRVRVDFNHPYAGKHLVYEVEIVEKIEDPIEKVKALIELRLPRIDPNKVVIEVGEKDVVVDFTSVKDDVDKGTLVLGELLLEGDLKFLGYEEVKFRPSVDELLKPPETEEGEAAEREAGEATEAAEEREEAPEQEAAEEATEEKTEESVETEEAGEEMEEESEETSEKAEEVEEEKPKKSTKGRKTRRTTRKKSTTKKKAKAAEEKSEAEAENPEDSE</sequence>
<dbReference type="RefSeq" id="WP_062387463.1">
    <property type="nucleotide sequence ID" value="NZ_CP014750.1"/>
</dbReference>
<evidence type="ECO:0000313" key="10">
    <source>
        <dbReference type="Proteomes" id="UP000073604"/>
    </source>
</evidence>
<dbReference type="PANTHER" id="PTHR47861:SF2">
    <property type="entry name" value="LONG-TYPE PEPTIDYL-PROLYL CIS-TRANS ISOMERASE"/>
    <property type="match status" value="1"/>
</dbReference>
<dbReference type="GO" id="GO:0003755">
    <property type="term" value="F:peptidyl-prolyl cis-trans isomerase activity"/>
    <property type="evidence" value="ECO:0007669"/>
    <property type="project" value="UniProtKB-KW"/>
</dbReference>
<name>A0A142CTI0_9EURY</name>
<reference evidence="10" key="1">
    <citation type="submission" date="2016-03" db="EMBL/GenBank/DDBJ databases">
        <authorList>
            <person name="Oger P.M."/>
        </authorList>
    </citation>
    <scope>NUCLEOTIDE SEQUENCE [LARGE SCALE GENOMIC DNA]</scope>
    <source>
        <strain evidence="10">OG-1</strain>
    </source>
</reference>
<evidence type="ECO:0000256" key="2">
    <source>
        <dbReference type="ARBA" id="ARBA00006577"/>
    </source>
</evidence>
<dbReference type="Gene3D" id="2.40.10.330">
    <property type="match status" value="1"/>
</dbReference>
<dbReference type="OrthoDB" id="8615at2157"/>
<keyword evidence="10" id="KW-1185">Reference proteome</keyword>
<feature type="compositionally biased region" description="Basic and acidic residues" evidence="7">
    <location>
        <begin position="233"/>
        <end position="251"/>
    </location>
</feature>
<dbReference type="GeneID" id="27139338"/>
<feature type="compositionally biased region" description="Acidic residues" evidence="7">
    <location>
        <begin position="280"/>
        <end position="306"/>
    </location>
</feature>
<gene>
    <name evidence="9" type="ORF">A0127_02290</name>
</gene>
<protein>
    <recommendedName>
        <fullName evidence="3 6">peptidylprolyl isomerase</fullName>
        <ecNumber evidence="3 6">5.2.1.8</ecNumber>
    </recommendedName>
</protein>
<keyword evidence="4 6" id="KW-0697">Rotamase</keyword>
<evidence type="ECO:0000256" key="7">
    <source>
        <dbReference type="SAM" id="MobiDB-lite"/>
    </source>
</evidence>
<dbReference type="InterPro" id="IPR048261">
    <property type="entry name" value="SlpA/SlyD-like_ins_sf"/>
</dbReference>
<dbReference type="Gene3D" id="3.10.50.40">
    <property type="match status" value="1"/>
</dbReference>
<comment type="similarity">
    <text evidence="2">Belongs to the FKBP-type PPIase family.</text>
</comment>
<dbReference type="Proteomes" id="UP000073604">
    <property type="component" value="Chromosome"/>
</dbReference>
<dbReference type="Pfam" id="PF22199">
    <property type="entry name" value="FKBP26_IF"/>
    <property type="match status" value="1"/>
</dbReference>
<evidence type="ECO:0000256" key="1">
    <source>
        <dbReference type="ARBA" id="ARBA00000971"/>
    </source>
</evidence>
<evidence type="ECO:0000256" key="6">
    <source>
        <dbReference type="PROSITE-ProRule" id="PRU00277"/>
    </source>
</evidence>
<evidence type="ECO:0000259" key="8">
    <source>
        <dbReference type="PROSITE" id="PS50059"/>
    </source>
</evidence>
<dbReference type="EMBL" id="CP014750">
    <property type="protein sequence ID" value="AMQ18082.1"/>
    <property type="molecule type" value="Genomic_DNA"/>
</dbReference>
<dbReference type="KEGG" id="tpep:A0127_02290"/>
<dbReference type="SUPFAM" id="SSF54534">
    <property type="entry name" value="FKBP-like"/>
    <property type="match status" value="1"/>
</dbReference>
<dbReference type="AlphaFoldDB" id="A0A142CTI0"/>
<proteinExistence type="inferred from homology"/>
<dbReference type="Pfam" id="PF00254">
    <property type="entry name" value="FKBP_C"/>
    <property type="match status" value="1"/>
</dbReference>